<protein>
    <submittedName>
        <fullName evidence="6">DNA-binding CsgD family transcriptional regulator</fullName>
    </submittedName>
</protein>
<dbReference type="Proteomes" id="UP001519363">
    <property type="component" value="Unassembled WGS sequence"/>
</dbReference>
<dbReference type="Gene3D" id="1.25.40.10">
    <property type="entry name" value="Tetratricopeptide repeat domain"/>
    <property type="match status" value="1"/>
</dbReference>
<evidence type="ECO:0000313" key="6">
    <source>
        <dbReference type="EMBL" id="MBP2477540.1"/>
    </source>
</evidence>
<gene>
    <name evidence="6" type="ORF">JOF53_006412</name>
</gene>
<reference evidence="6 7" key="1">
    <citation type="submission" date="2021-03" db="EMBL/GenBank/DDBJ databases">
        <title>Sequencing the genomes of 1000 actinobacteria strains.</title>
        <authorList>
            <person name="Klenk H.-P."/>
        </authorList>
    </citation>
    <scope>NUCLEOTIDE SEQUENCE [LARGE SCALE GENOMIC DNA]</scope>
    <source>
        <strain evidence="6 7">DSM 44580</strain>
    </source>
</reference>
<dbReference type="EMBL" id="JAGIOO010000001">
    <property type="protein sequence ID" value="MBP2477540.1"/>
    <property type="molecule type" value="Genomic_DNA"/>
</dbReference>
<dbReference type="PROSITE" id="PS50043">
    <property type="entry name" value="HTH_LUXR_2"/>
    <property type="match status" value="1"/>
</dbReference>
<evidence type="ECO:0000259" key="5">
    <source>
        <dbReference type="PROSITE" id="PS50043"/>
    </source>
</evidence>
<dbReference type="InterPro" id="IPR016032">
    <property type="entry name" value="Sig_transdc_resp-reg_C-effctor"/>
</dbReference>
<dbReference type="RefSeq" id="WP_086787766.1">
    <property type="nucleotide sequence ID" value="NZ_JAGIOO010000001.1"/>
</dbReference>
<dbReference type="SUPFAM" id="SSF46894">
    <property type="entry name" value="C-terminal effector domain of the bipartite response regulators"/>
    <property type="match status" value="1"/>
</dbReference>
<keyword evidence="3" id="KW-0804">Transcription</keyword>
<dbReference type="SMART" id="SM00421">
    <property type="entry name" value="HTH_LUXR"/>
    <property type="match status" value="1"/>
</dbReference>
<dbReference type="PRINTS" id="PR00038">
    <property type="entry name" value="HTHLUXR"/>
</dbReference>
<dbReference type="PANTHER" id="PTHR44688:SF16">
    <property type="entry name" value="DNA-BINDING TRANSCRIPTIONAL ACTIVATOR DEVR_DOSR"/>
    <property type="match status" value="1"/>
</dbReference>
<dbReference type="GO" id="GO:0003677">
    <property type="term" value="F:DNA binding"/>
    <property type="evidence" value="ECO:0007669"/>
    <property type="project" value="UniProtKB-KW"/>
</dbReference>
<name>A0ABS5ALT9_9PSEU</name>
<keyword evidence="1" id="KW-0805">Transcription regulation</keyword>
<proteinExistence type="predicted"/>
<feature type="region of interest" description="Disordered" evidence="4">
    <location>
        <begin position="22"/>
        <end position="45"/>
    </location>
</feature>
<feature type="domain" description="HTH luxR-type" evidence="5">
    <location>
        <begin position="629"/>
        <end position="694"/>
    </location>
</feature>
<evidence type="ECO:0000256" key="2">
    <source>
        <dbReference type="ARBA" id="ARBA00023125"/>
    </source>
</evidence>
<dbReference type="SUPFAM" id="SSF48452">
    <property type="entry name" value="TPR-like"/>
    <property type="match status" value="1"/>
</dbReference>
<evidence type="ECO:0000256" key="4">
    <source>
        <dbReference type="SAM" id="MobiDB-lite"/>
    </source>
</evidence>
<keyword evidence="2 6" id="KW-0238">DNA-binding</keyword>
<comment type="caution">
    <text evidence="6">The sequence shown here is derived from an EMBL/GenBank/DDBJ whole genome shotgun (WGS) entry which is preliminary data.</text>
</comment>
<dbReference type="PANTHER" id="PTHR44688">
    <property type="entry name" value="DNA-BINDING TRANSCRIPTIONAL ACTIVATOR DEVR_DOSR"/>
    <property type="match status" value="1"/>
</dbReference>
<dbReference type="InterPro" id="IPR000792">
    <property type="entry name" value="Tscrpt_reg_LuxR_C"/>
</dbReference>
<accession>A0ABS5ALT9</accession>
<dbReference type="InterPro" id="IPR036388">
    <property type="entry name" value="WH-like_DNA-bd_sf"/>
</dbReference>
<dbReference type="CDD" id="cd06170">
    <property type="entry name" value="LuxR_C_like"/>
    <property type="match status" value="1"/>
</dbReference>
<evidence type="ECO:0000256" key="1">
    <source>
        <dbReference type="ARBA" id="ARBA00023015"/>
    </source>
</evidence>
<sequence>MASPGARRIGLNVDALRAVEETPAGPHRQPEHTPPGNPGHVDGLGPHAAAVAVAVAVLGPQAPLRGTAELAGLSLPDTLAAVDVLTAAGVLVNAVPLSLRPPHTSAQVLSGLSVGARVTVRLRAAEQLRHVPGAAERVADQLVDIGPAGLDWAAEALDLASAHALDRGDRDAAAHYLRHALAEPVAPAERLGRTQRLADMLVGTDPVGAVTALLQELRRSDTPAEVGDTALLLRGLATRTQDTPELIRLFDEAADRLREHDGQAAASLQVTRAGFALFRTHGAARLTKLERWLGEHAPDDPPSRRGLAVVRACLHALREPRAGQAVELATRALAEAGPGEWDTSWLALSALLLAGEDTLTEQAYLRLVAELPTEVVGLPRLACELTRARCQRRRGRLREAAATLEDVLVESRRCGLPRHHGVVVTAAANLAELLVRRGDLDRAEQLLAEHHLLAEELAETIAALSLLRARGALSAARGDLDGALADQLECGRLVTAWAELNADFLPWRHEAVTTLLRAGRHGEAVALAEADVAAAQAWDTARARGFAAYALAVTSRDERRVELLTEAVALLHEAGAALEEAQAHHDLAFALRRVRREPEAAVHLVAAAQLAAACGAAPFGEHLPTAAAAEEGRPALTPQERRIARLVAQGRSNTEIAEELALARRTVEFHLSGVYRKLGITGRRELAHWAGLDDD</sequence>
<evidence type="ECO:0000313" key="7">
    <source>
        <dbReference type="Proteomes" id="UP001519363"/>
    </source>
</evidence>
<evidence type="ECO:0000256" key="3">
    <source>
        <dbReference type="ARBA" id="ARBA00023163"/>
    </source>
</evidence>
<organism evidence="6 7">
    <name type="scientific">Crossiella equi</name>
    <dbReference type="NCBI Taxonomy" id="130796"/>
    <lineage>
        <taxon>Bacteria</taxon>
        <taxon>Bacillati</taxon>
        <taxon>Actinomycetota</taxon>
        <taxon>Actinomycetes</taxon>
        <taxon>Pseudonocardiales</taxon>
        <taxon>Pseudonocardiaceae</taxon>
        <taxon>Crossiella</taxon>
    </lineage>
</organism>
<dbReference type="InterPro" id="IPR011990">
    <property type="entry name" value="TPR-like_helical_dom_sf"/>
</dbReference>
<keyword evidence="7" id="KW-1185">Reference proteome</keyword>
<dbReference type="Gene3D" id="1.10.10.10">
    <property type="entry name" value="Winged helix-like DNA-binding domain superfamily/Winged helix DNA-binding domain"/>
    <property type="match status" value="1"/>
</dbReference>
<dbReference type="Pfam" id="PF00196">
    <property type="entry name" value="GerE"/>
    <property type="match status" value="1"/>
</dbReference>